<dbReference type="Proteomes" id="UP001642484">
    <property type="component" value="Unassembled WGS sequence"/>
</dbReference>
<organism evidence="2 3">
    <name type="scientific">Durusdinium trenchii</name>
    <dbReference type="NCBI Taxonomy" id="1381693"/>
    <lineage>
        <taxon>Eukaryota</taxon>
        <taxon>Sar</taxon>
        <taxon>Alveolata</taxon>
        <taxon>Dinophyceae</taxon>
        <taxon>Suessiales</taxon>
        <taxon>Symbiodiniaceae</taxon>
        <taxon>Durusdinium</taxon>
    </lineage>
</organism>
<gene>
    <name evidence="1" type="ORF">CCMP2556_LOCUS10341</name>
    <name evidence="2" type="ORF">CCMP2556_LOCUS10343</name>
</gene>
<name>A0ABP0J9W3_9DINO</name>
<evidence type="ECO:0000313" key="2">
    <source>
        <dbReference type="EMBL" id="CAK9011134.1"/>
    </source>
</evidence>
<comment type="caution">
    <text evidence="2">The sequence shown here is derived from an EMBL/GenBank/DDBJ whole genome shotgun (WGS) entry which is preliminary data.</text>
</comment>
<evidence type="ECO:0000313" key="1">
    <source>
        <dbReference type="EMBL" id="CAK9011131.1"/>
    </source>
</evidence>
<evidence type="ECO:0000313" key="3">
    <source>
        <dbReference type="Proteomes" id="UP001642484"/>
    </source>
</evidence>
<keyword evidence="3" id="KW-1185">Reference proteome</keyword>
<protein>
    <submittedName>
        <fullName evidence="2">Uncharacterized protein</fullName>
    </submittedName>
</protein>
<dbReference type="EMBL" id="CAXAMN010004819">
    <property type="protein sequence ID" value="CAK9011134.1"/>
    <property type="molecule type" value="Genomic_DNA"/>
</dbReference>
<reference evidence="2 3" key="1">
    <citation type="submission" date="2024-02" db="EMBL/GenBank/DDBJ databases">
        <authorList>
            <person name="Chen Y."/>
            <person name="Shah S."/>
            <person name="Dougan E. K."/>
            <person name="Thang M."/>
            <person name="Chan C."/>
        </authorList>
    </citation>
    <scope>NUCLEOTIDE SEQUENCE [LARGE SCALE GENOMIC DNA]</scope>
</reference>
<dbReference type="EMBL" id="CAXAMN010004818">
    <property type="protein sequence ID" value="CAK9011131.1"/>
    <property type="molecule type" value="Genomic_DNA"/>
</dbReference>
<accession>A0ABP0J9W3</accession>
<sequence length="250" mass="27807">MAADAAADEQLALREMASIGGPSPVELKDTLIQTLPSLKVLAKDRAHAAQRLLSRPWKADPFLKDIILQLVEKQHSVARLIVNSQQIKELYNDFRSKSKEPVKISKAVKDLAWAPQRYSSEAKVLARLVLTWDSVLGVLTAVPTIRGPRSPEGQACLETLRFLDPEKVLQLGMLADSALELHRVVRSFDADDFDEAELPQELDLYRSILERLFIDGLCLQVPGMTKLMMGYLEKPRNLLVADVAKTLGGD</sequence>
<proteinExistence type="predicted"/>